<proteinExistence type="predicted"/>
<dbReference type="EMBL" id="KN822022">
    <property type="protein sequence ID" value="KIM65440.1"/>
    <property type="molecule type" value="Genomic_DNA"/>
</dbReference>
<protein>
    <recommendedName>
        <fullName evidence="3">Reverse transcriptase Ty1/copia-type domain-containing protein</fullName>
    </recommendedName>
</protein>
<keyword evidence="2" id="KW-1185">Reference proteome</keyword>
<evidence type="ECO:0008006" key="3">
    <source>
        <dbReference type="Google" id="ProtNLM"/>
    </source>
</evidence>
<dbReference type="InParanoid" id="A0A0C3DXZ1"/>
<dbReference type="STRING" id="1036808.A0A0C3DXZ1"/>
<dbReference type="Proteomes" id="UP000053989">
    <property type="component" value="Unassembled WGS sequence"/>
</dbReference>
<dbReference type="PANTHER" id="PTHR11439">
    <property type="entry name" value="GAG-POL-RELATED RETROTRANSPOSON"/>
    <property type="match status" value="1"/>
</dbReference>
<dbReference type="OrthoDB" id="2667661at2759"/>
<dbReference type="CDD" id="cd09272">
    <property type="entry name" value="RNase_HI_RT_Ty1"/>
    <property type="match status" value="1"/>
</dbReference>
<sequence>MHLTVGTQPDIAFAISTVAQFSNEPGMVHWEAVKRIYRYLAGTKGLALTFGAGKKGLEGYMDVDGASQEHRHAISGYAYILDGGAVSWMSKKQELVTLITLSTAEAEYVAATHAVKEDGSFHARTKHIDIRYHFIRYIVDSGSFLLVYCPTADMTADTLTKALPSVKAKHFAATLRLRTTSGGVLTR</sequence>
<gene>
    <name evidence="1" type="ORF">SCLCIDRAFT_112814</name>
</gene>
<dbReference type="AlphaFoldDB" id="A0A0C3DXZ1"/>
<dbReference type="HOGENOM" id="CLU_001650_6_0_1"/>
<reference evidence="2" key="2">
    <citation type="submission" date="2015-01" db="EMBL/GenBank/DDBJ databases">
        <title>Evolutionary Origins and Diversification of the Mycorrhizal Mutualists.</title>
        <authorList>
            <consortium name="DOE Joint Genome Institute"/>
            <consortium name="Mycorrhizal Genomics Consortium"/>
            <person name="Kohler A."/>
            <person name="Kuo A."/>
            <person name="Nagy L.G."/>
            <person name="Floudas D."/>
            <person name="Copeland A."/>
            <person name="Barry K.W."/>
            <person name="Cichocki N."/>
            <person name="Veneault-Fourrey C."/>
            <person name="LaButti K."/>
            <person name="Lindquist E.A."/>
            <person name="Lipzen A."/>
            <person name="Lundell T."/>
            <person name="Morin E."/>
            <person name="Murat C."/>
            <person name="Riley R."/>
            <person name="Ohm R."/>
            <person name="Sun H."/>
            <person name="Tunlid A."/>
            <person name="Henrissat B."/>
            <person name="Grigoriev I.V."/>
            <person name="Hibbett D.S."/>
            <person name="Martin F."/>
        </authorList>
    </citation>
    <scope>NUCLEOTIDE SEQUENCE [LARGE SCALE GENOMIC DNA]</scope>
    <source>
        <strain evidence="2">Foug A</strain>
    </source>
</reference>
<organism evidence="1 2">
    <name type="scientific">Scleroderma citrinum Foug A</name>
    <dbReference type="NCBI Taxonomy" id="1036808"/>
    <lineage>
        <taxon>Eukaryota</taxon>
        <taxon>Fungi</taxon>
        <taxon>Dikarya</taxon>
        <taxon>Basidiomycota</taxon>
        <taxon>Agaricomycotina</taxon>
        <taxon>Agaricomycetes</taxon>
        <taxon>Agaricomycetidae</taxon>
        <taxon>Boletales</taxon>
        <taxon>Sclerodermatineae</taxon>
        <taxon>Sclerodermataceae</taxon>
        <taxon>Scleroderma</taxon>
    </lineage>
</organism>
<name>A0A0C3DXZ1_9AGAM</name>
<evidence type="ECO:0000313" key="2">
    <source>
        <dbReference type="Proteomes" id="UP000053989"/>
    </source>
</evidence>
<reference evidence="1 2" key="1">
    <citation type="submission" date="2014-04" db="EMBL/GenBank/DDBJ databases">
        <authorList>
            <consortium name="DOE Joint Genome Institute"/>
            <person name="Kuo A."/>
            <person name="Kohler A."/>
            <person name="Nagy L.G."/>
            <person name="Floudas D."/>
            <person name="Copeland A."/>
            <person name="Barry K.W."/>
            <person name="Cichocki N."/>
            <person name="Veneault-Fourrey C."/>
            <person name="LaButti K."/>
            <person name="Lindquist E.A."/>
            <person name="Lipzen A."/>
            <person name="Lundell T."/>
            <person name="Morin E."/>
            <person name="Murat C."/>
            <person name="Sun H."/>
            <person name="Tunlid A."/>
            <person name="Henrissat B."/>
            <person name="Grigoriev I.V."/>
            <person name="Hibbett D.S."/>
            <person name="Martin F."/>
            <person name="Nordberg H.P."/>
            <person name="Cantor M.N."/>
            <person name="Hua S.X."/>
        </authorList>
    </citation>
    <scope>NUCLEOTIDE SEQUENCE [LARGE SCALE GENOMIC DNA]</scope>
    <source>
        <strain evidence="1 2">Foug A</strain>
    </source>
</reference>
<evidence type="ECO:0000313" key="1">
    <source>
        <dbReference type="EMBL" id="KIM65440.1"/>
    </source>
</evidence>
<accession>A0A0C3DXZ1</accession>